<keyword evidence="2" id="KW-1185">Reference proteome</keyword>
<proteinExistence type="predicted"/>
<comment type="caution">
    <text evidence="1">The sequence shown here is derived from an EMBL/GenBank/DDBJ whole genome shotgun (WGS) entry which is preliminary data.</text>
</comment>
<organism evidence="1 2">
    <name type="scientific">Ixodes persulcatus</name>
    <name type="common">Taiga tick</name>
    <dbReference type="NCBI Taxonomy" id="34615"/>
    <lineage>
        <taxon>Eukaryota</taxon>
        <taxon>Metazoa</taxon>
        <taxon>Ecdysozoa</taxon>
        <taxon>Arthropoda</taxon>
        <taxon>Chelicerata</taxon>
        <taxon>Arachnida</taxon>
        <taxon>Acari</taxon>
        <taxon>Parasitiformes</taxon>
        <taxon>Ixodida</taxon>
        <taxon>Ixodoidea</taxon>
        <taxon>Ixodidae</taxon>
        <taxon>Ixodinae</taxon>
        <taxon>Ixodes</taxon>
    </lineage>
</organism>
<accession>A0AC60PYY0</accession>
<name>A0AC60PYY0_IXOPE</name>
<sequence>MRLKSYQDIATNAHDAATKAASDVVTEAAQIVRKTLGISIDGDKVMQEVSISFDGTRHKRGHTSHLAVGVAIELETGLVLDYAAVSIVMVADLNL</sequence>
<reference evidence="1 2" key="1">
    <citation type="journal article" date="2020" name="Cell">
        <title>Large-Scale Comparative Analyses of Tick Genomes Elucidate Their Genetic Diversity and Vector Capacities.</title>
        <authorList>
            <consortium name="Tick Genome and Microbiome Consortium (TIGMIC)"/>
            <person name="Jia N."/>
            <person name="Wang J."/>
            <person name="Shi W."/>
            <person name="Du L."/>
            <person name="Sun Y."/>
            <person name="Zhan W."/>
            <person name="Jiang J.F."/>
            <person name="Wang Q."/>
            <person name="Zhang B."/>
            <person name="Ji P."/>
            <person name="Bell-Sakyi L."/>
            <person name="Cui X.M."/>
            <person name="Yuan T.T."/>
            <person name="Jiang B.G."/>
            <person name="Yang W.F."/>
            <person name="Lam T.T."/>
            <person name="Chang Q.C."/>
            <person name="Ding S.J."/>
            <person name="Wang X.J."/>
            <person name="Zhu J.G."/>
            <person name="Ruan X.D."/>
            <person name="Zhao L."/>
            <person name="Wei J.T."/>
            <person name="Ye R.Z."/>
            <person name="Que T.C."/>
            <person name="Du C.H."/>
            <person name="Zhou Y.H."/>
            <person name="Cheng J.X."/>
            <person name="Dai P.F."/>
            <person name="Guo W.B."/>
            <person name="Han X.H."/>
            <person name="Huang E.J."/>
            <person name="Li L.F."/>
            <person name="Wei W."/>
            <person name="Gao Y.C."/>
            <person name="Liu J.Z."/>
            <person name="Shao H.Z."/>
            <person name="Wang X."/>
            <person name="Wang C.C."/>
            <person name="Yang T.C."/>
            <person name="Huo Q.B."/>
            <person name="Li W."/>
            <person name="Chen H.Y."/>
            <person name="Chen S.E."/>
            <person name="Zhou L.G."/>
            <person name="Ni X.B."/>
            <person name="Tian J.H."/>
            <person name="Sheng Y."/>
            <person name="Liu T."/>
            <person name="Pan Y.S."/>
            <person name="Xia L.Y."/>
            <person name="Li J."/>
            <person name="Zhao F."/>
            <person name="Cao W.C."/>
        </authorList>
    </citation>
    <scope>NUCLEOTIDE SEQUENCE [LARGE SCALE GENOMIC DNA]</scope>
    <source>
        <strain evidence="1">Iper-2018</strain>
    </source>
</reference>
<protein>
    <submittedName>
        <fullName evidence="1">Uncharacterized protein</fullName>
    </submittedName>
</protein>
<evidence type="ECO:0000313" key="1">
    <source>
        <dbReference type="EMBL" id="KAG0426493.1"/>
    </source>
</evidence>
<dbReference type="Proteomes" id="UP000805193">
    <property type="component" value="Unassembled WGS sequence"/>
</dbReference>
<dbReference type="EMBL" id="JABSTQ010009714">
    <property type="protein sequence ID" value="KAG0426493.1"/>
    <property type="molecule type" value="Genomic_DNA"/>
</dbReference>
<evidence type="ECO:0000313" key="2">
    <source>
        <dbReference type="Proteomes" id="UP000805193"/>
    </source>
</evidence>
<gene>
    <name evidence="1" type="ORF">HPB47_026403</name>
</gene>